<dbReference type="OrthoDB" id="2507294at2759"/>
<gene>
    <name evidence="1" type="ORF">O181_091681</name>
</gene>
<dbReference type="AlphaFoldDB" id="A0A9Q3IXX4"/>
<proteinExistence type="predicted"/>
<evidence type="ECO:0000313" key="1">
    <source>
        <dbReference type="EMBL" id="MBW0551966.1"/>
    </source>
</evidence>
<protein>
    <submittedName>
        <fullName evidence="1">Uncharacterized protein</fullName>
    </submittedName>
</protein>
<accession>A0A9Q3IXX4</accession>
<dbReference type="Proteomes" id="UP000765509">
    <property type="component" value="Unassembled WGS sequence"/>
</dbReference>
<evidence type="ECO:0000313" key="2">
    <source>
        <dbReference type="Proteomes" id="UP000765509"/>
    </source>
</evidence>
<name>A0A9Q3IXX4_9BASI</name>
<sequence length="120" mass="14733">MLQEYFHIPDEIIVGKPHSLFTRTAKKWYYEMRQDHGNHDWPWCKYEITTKWANNSWRFKMENYFESSIFNSEEYKQLPWFLKQKDRLSALHPDMSDSMINMKTLRNVEANWNMLANADF</sequence>
<keyword evidence="2" id="KW-1185">Reference proteome</keyword>
<reference evidence="1" key="1">
    <citation type="submission" date="2021-03" db="EMBL/GenBank/DDBJ databases">
        <title>Draft genome sequence of rust myrtle Austropuccinia psidii MF-1, a brazilian biotype.</title>
        <authorList>
            <person name="Quecine M.C."/>
            <person name="Pachon D.M.R."/>
            <person name="Bonatelli M.L."/>
            <person name="Correr F.H."/>
            <person name="Franceschini L.M."/>
            <person name="Leite T.F."/>
            <person name="Margarido G.R.A."/>
            <person name="Almeida C.A."/>
            <person name="Ferrarezi J.A."/>
            <person name="Labate C.A."/>
        </authorList>
    </citation>
    <scope>NUCLEOTIDE SEQUENCE</scope>
    <source>
        <strain evidence="1">MF-1</strain>
    </source>
</reference>
<dbReference type="EMBL" id="AVOT02057969">
    <property type="protein sequence ID" value="MBW0551966.1"/>
    <property type="molecule type" value="Genomic_DNA"/>
</dbReference>
<organism evidence="1 2">
    <name type="scientific">Austropuccinia psidii MF-1</name>
    <dbReference type="NCBI Taxonomy" id="1389203"/>
    <lineage>
        <taxon>Eukaryota</taxon>
        <taxon>Fungi</taxon>
        <taxon>Dikarya</taxon>
        <taxon>Basidiomycota</taxon>
        <taxon>Pucciniomycotina</taxon>
        <taxon>Pucciniomycetes</taxon>
        <taxon>Pucciniales</taxon>
        <taxon>Sphaerophragmiaceae</taxon>
        <taxon>Austropuccinia</taxon>
    </lineage>
</organism>
<comment type="caution">
    <text evidence="1">The sequence shown here is derived from an EMBL/GenBank/DDBJ whole genome shotgun (WGS) entry which is preliminary data.</text>
</comment>